<name>A0A6P1T5C0_9RHOB</name>
<evidence type="ECO:0000313" key="2">
    <source>
        <dbReference type="EMBL" id="QHQ36971.1"/>
    </source>
</evidence>
<dbReference type="Proteomes" id="UP000464495">
    <property type="component" value="Chromosome"/>
</dbReference>
<feature type="domain" description="N-acetyltransferase" evidence="1">
    <location>
        <begin position="4"/>
        <end position="161"/>
    </location>
</feature>
<dbReference type="InterPro" id="IPR052777">
    <property type="entry name" value="Acetyltransferase_Enz"/>
</dbReference>
<evidence type="ECO:0000313" key="3">
    <source>
        <dbReference type="Proteomes" id="UP000464495"/>
    </source>
</evidence>
<dbReference type="GO" id="GO:0016747">
    <property type="term" value="F:acyltransferase activity, transferring groups other than amino-acyl groups"/>
    <property type="evidence" value="ECO:0007669"/>
    <property type="project" value="InterPro"/>
</dbReference>
<dbReference type="PANTHER" id="PTHR43305:SF1">
    <property type="entry name" value="FAMILY N-ACETYLTRANSFERASE, PUTATIVE (AFU_ORTHOLOGUE AFUA_2G01380)-RELATED"/>
    <property type="match status" value="1"/>
</dbReference>
<dbReference type="PANTHER" id="PTHR43305">
    <property type="entry name" value="FAMILY N-ACETYLTRANSFERASE, PUTATIVE (AFU_ORTHOLOGUE AFUA_2G01380)-RELATED"/>
    <property type="match status" value="1"/>
</dbReference>
<dbReference type="SUPFAM" id="SSF55729">
    <property type="entry name" value="Acyl-CoA N-acyltransferases (Nat)"/>
    <property type="match status" value="1"/>
</dbReference>
<dbReference type="Gene3D" id="3.40.630.30">
    <property type="match status" value="1"/>
</dbReference>
<dbReference type="RefSeq" id="WP_161863513.1">
    <property type="nucleotide sequence ID" value="NZ_CP046620.1"/>
</dbReference>
<evidence type="ECO:0000259" key="1">
    <source>
        <dbReference type="PROSITE" id="PS51186"/>
    </source>
</evidence>
<reference evidence="2 3" key="1">
    <citation type="submission" date="2019-12" db="EMBL/GenBank/DDBJ databases">
        <title>Complete genome sequence of Algicella marina strain 9Alg 56(T) isolated from the red alga Tichocarpus crinitus.</title>
        <authorList>
            <person name="Kim S.-G."/>
            <person name="Nedashkovskaya O.I."/>
        </authorList>
    </citation>
    <scope>NUCLEOTIDE SEQUENCE [LARGE SCALE GENOMIC DNA]</scope>
    <source>
        <strain evidence="2 3">9Alg 56</strain>
    </source>
</reference>
<protein>
    <submittedName>
        <fullName evidence="2">GNAT family N-acetyltransferase</fullName>
    </submittedName>
</protein>
<gene>
    <name evidence="2" type="ORF">GO499_18175</name>
</gene>
<dbReference type="PROSITE" id="PS51186">
    <property type="entry name" value="GNAT"/>
    <property type="match status" value="1"/>
</dbReference>
<proteinExistence type="predicted"/>
<dbReference type="Pfam" id="PF00583">
    <property type="entry name" value="Acetyltransf_1"/>
    <property type="match status" value="1"/>
</dbReference>
<keyword evidence="2" id="KW-0808">Transferase</keyword>
<dbReference type="CDD" id="cd04301">
    <property type="entry name" value="NAT_SF"/>
    <property type="match status" value="1"/>
</dbReference>
<dbReference type="KEGG" id="amaq:GO499_18175"/>
<sequence length="161" mass="17386">MMVFTIRHAEGTGDLARIAGLFTAYAQWLEREHGLSLCFQGFEEEVAGLPGRYAPPGGVLLLAEGPDGDAWGCIGVRPLDGDICEVKRLYVLPEARGHALGKALVAAILEAARGLGYRRAVLDTAPFMAGAQRIYEAFGFTDIPAYYENPLPGVRYMAAQL</sequence>
<keyword evidence="3" id="KW-1185">Reference proteome</keyword>
<dbReference type="InterPro" id="IPR000182">
    <property type="entry name" value="GNAT_dom"/>
</dbReference>
<dbReference type="EMBL" id="CP046620">
    <property type="protein sequence ID" value="QHQ36971.1"/>
    <property type="molecule type" value="Genomic_DNA"/>
</dbReference>
<organism evidence="2 3">
    <name type="scientific">Algicella marina</name>
    <dbReference type="NCBI Taxonomy" id="2683284"/>
    <lineage>
        <taxon>Bacteria</taxon>
        <taxon>Pseudomonadati</taxon>
        <taxon>Pseudomonadota</taxon>
        <taxon>Alphaproteobacteria</taxon>
        <taxon>Rhodobacterales</taxon>
        <taxon>Paracoccaceae</taxon>
        <taxon>Algicella</taxon>
    </lineage>
</organism>
<accession>A0A6P1T5C0</accession>
<dbReference type="InterPro" id="IPR016181">
    <property type="entry name" value="Acyl_CoA_acyltransferase"/>
</dbReference>
<dbReference type="AlphaFoldDB" id="A0A6P1T5C0"/>